<evidence type="ECO:0000313" key="2">
    <source>
        <dbReference type="Proteomes" id="UP000183832"/>
    </source>
</evidence>
<dbReference type="AlphaFoldDB" id="A0A1J1HPA6"/>
<reference evidence="1 2" key="1">
    <citation type="submission" date="2015-04" db="EMBL/GenBank/DDBJ databases">
        <authorList>
            <person name="Syromyatnikov M.Y."/>
            <person name="Popov V.N."/>
        </authorList>
    </citation>
    <scope>NUCLEOTIDE SEQUENCE [LARGE SCALE GENOMIC DNA]</scope>
</reference>
<dbReference type="EMBL" id="CVRI01000014">
    <property type="protein sequence ID" value="CRK89879.1"/>
    <property type="molecule type" value="Genomic_DNA"/>
</dbReference>
<evidence type="ECO:0000313" key="1">
    <source>
        <dbReference type="EMBL" id="CRK89879.1"/>
    </source>
</evidence>
<name>A0A1J1HPA6_9DIPT</name>
<sequence length="123" mass="14088">MKSNSSITSMKDFVFSWKSLPDKSSMIKLNLHNLKYCESLTSFHSAIQSQHQNQIGASPKDNKKNYLKLKIFTKKLSMNLEIIFADTNEDEESRVWNVAKKDLLGIKHGTTESFADAFKDQNI</sequence>
<protein>
    <submittedName>
        <fullName evidence="1">CLUMA_CG003555, isoform A</fullName>
    </submittedName>
</protein>
<gene>
    <name evidence="1" type="ORF">CLUMA_CG003555</name>
</gene>
<keyword evidence="2" id="KW-1185">Reference proteome</keyword>
<dbReference type="Proteomes" id="UP000183832">
    <property type="component" value="Unassembled WGS sequence"/>
</dbReference>
<proteinExistence type="predicted"/>
<organism evidence="1 2">
    <name type="scientific">Clunio marinus</name>
    <dbReference type="NCBI Taxonomy" id="568069"/>
    <lineage>
        <taxon>Eukaryota</taxon>
        <taxon>Metazoa</taxon>
        <taxon>Ecdysozoa</taxon>
        <taxon>Arthropoda</taxon>
        <taxon>Hexapoda</taxon>
        <taxon>Insecta</taxon>
        <taxon>Pterygota</taxon>
        <taxon>Neoptera</taxon>
        <taxon>Endopterygota</taxon>
        <taxon>Diptera</taxon>
        <taxon>Nematocera</taxon>
        <taxon>Chironomoidea</taxon>
        <taxon>Chironomidae</taxon>
        <taxon>Clunio</taxon>
    </lineage>
</organism>
<accession>A0A1J1HPA6</accession>